<name>X1HPW1_9ZZZZ</name>
<dbReference type="AlphaFoldDB" id="X1HPW1"/>
<feature type="non-terminal residue" evidence="1">
    <location>
        <position position="1"/>
    </location>
</feature>
<accession>X1HPW1</accession>
<dbReference type="InterPro" id="IPR029061">
    <property type="entry name" value="THDP-binding"/>
</dbReference>
<dbReference type="Gene3D" id="3.40.50.970">
    <property type="match status" value="1"/>
</dbReference>
<evidence type="ECO:0008006" key="2">
    <source>
        <dbReference type="Google" id="ProtNLM"/>
    </source>
</evidence>
<evidence type="ECO:0000313" key="1">
    <source>
        <dbReference type="EMBL" id="GAH59080.1"/>
    </source>
</evidence>
<comment type="caution">
    <text evidence="1">The sequence shown here is derived from an EMBL/GenBank/DDBJ whole genome shotgun (WGS) entry which is preliminary data.</text>
</comment>
<dbReference type="EMBL" id="BARU01019975">
    <property type="protein sequence ID" value="GAH59080.1"/>
    <property type="molecule type" value="Genomic_DNA"/>
</dbReference>
<proteinExistence type="predicted"/>
<dbReference type="SUPFAM" id="SSF52518">
    <property type="entry name" value="Thiamin diphosphate-binding fold (THDP-binding)"/>
    <property type="match status" value="1"/>
</dbReference>
<sequence>DLSHATRYDKLVESLGGYGELVEKPEEIRPALERAFASGLPACLNVVTSSEVFYGARSYKAYEAK</sequence>
<protein>
    <recommendedName>
        <fullName evidence="2">Thiamine pyrophosphate enzyme TPP-binding domain-containing protein</fullName>
    </recommendedName>
</protein>
<reference evidence="1" key="1">
    <citation type="journal article" date="2014" name="Front. Microbiol.">
        <title>High frequency of phylogenetically diverse reductive dehalogenase-homologous genes in deep subseafloor sedimentary metagenomes.</title>
        <authorList>
            <person name="Kawai M."/>
            <person name="Futagami T."/>
            <person name="Toyoda A."/>
            <person name="Takaki Y."/>
            <person name="Nishi S."/>
            <person name="Hori S."/>
            <person name="Arai W."/>
            <person name="Tsubouchi T."/>
            <person name="Morono Y."/>
            <person name="Uchiyama I."/>
            <person name="Ito T."/>
            <person name="Fujiyama A."/>
            <person name="Inagaki F."/>
            <person name="Takami H."/>
        </authorList>
    </citation>
    <scope>NUCLEOTIDE SEQUENCE</scope>
    <source>
        <strain evidence="1">Expedition CK06-06</strain>
    </source>
</reference>
<gene>
    <name evidence="1" type="ORF">S03H2_32858</name>
</gene>
<organism evidence="1">
    <name type="scientific">marine sediment metagenome</name>
    <dbReference type="NCBI Taxonomy" id="412755"/>
    <lineage>
        <taxon>unclassified sequences</taxon>
        <taxon>metagenomes</taxon>
        <taxon>ecological metagenomes</taxon>
    </lineage>
</organism>